<feature type="transmembrane region" description="Helical" evidence="7">
    <location>
        <begin position="254"/>
        <end position="272"/>
    </location>
</feature>
<dbReference type="PROSITE" id="PS50929">
    <property type="entry name" value="ABC_TM1F"/>
    <property type="match status" value="1"/>
</dbReference>
<dbReference type="GO" id="GO:0005524">
    <property type="term" value="F:ATP binding"/>
    <property type="evidence" value="ECO:0007669"/>
    <property type="project" value="UniProtKB-KW"/>
</dbReference>
<evidence type="ECO:0000256" key="7">
    <source>
        <dbReference type="SAM" id="Phobius"/>
    </source>
</evidence>
<dbReference type="SUPFAM" id="SSF90123">
    <property type="entry name" value="ABC transporter transmembrane region"/>
    <property type="match status" value="1"/>
</dbReference>
<dbReference type="InterPro" id="IPR003439">
    <property type="entry name" value="ABC_transporter-like_ATP-bd"/>
</dbReference>
<dbReference type="InterPro" id="IPR036640">
    <property type="entry name" value="ABC1_TM_sf"/>
</dbReference>
<evidence type="ECO:0000256" key="5">
    <source>
        <dbReference type="ARBA" id="ARBA00022989"/>
    </source>
</evidence>
<evidence type="ECO:0000256" key="1">
    <source>
        <dbReference type="ARBA" id="ARBA00004651"/>
    </source>
</evidence>
<protein>
    <submittedName>
        <fullName evidence="10">ATP-binding cassette subfamily C protein CydC</fullName>
    </submittedName>
</protein>
<dbReference type="Pfam" id="PF00664">
    <property type="entry name" value="ABC_membrane"/>
    <property type="match status" value="1"/>
</dbReference>
<dbReference type="InterPro" id="IPR011527">
    <property type="entry name" value="ABC1_TM_dom"/>
</dbReference>
<feature type="transmembrane region" description="Helical" evidence="7">
    <location>
        <begin position="139"/>
        <end position="161"/>
    </location>
</feature>
<dbReference type="InterPro" id="IPR003593">
    <property type="entry name" value="AAA+_ATPase"/>
</dbReference>
<evidence type="ECO:0000256" key="3">
    <source>
        <dbReference type="ARBA" id="ARBA00022741"/>
    </source>
</evidence>
<evidence type="ECO:0000313" key="10">
    <source>
        <dbReference type="EMBL" id="MET3644871.1"/>
    </source>
</evidence>
<dbReference type="NCBIfam" id="TIGR02868">
    <property type="entry name" value="CydC"/>
    <property type="match status" value="1"/>
</dbReference>
<comment type="caution">
    <text evidence="10">The sequence shown here is derived from an EMBL/GenBank/DDBJ whole genome shotgun (WGS) entry which is preliminary data.</text>
</comment>
<dbReference type="Gene3D" id="3.40.50.300">
    <property type="entry name" value="P-loop containing nucleotide triphosphate hydrolases"/>
    <property type="match status" value="1"/>
</dbReference>
<dbReference type="Proteomes" id="UP001549055">
    <property type="component" value="Unassembled WGS sequence"/>
</dbReference>
<evidence type="ECO:0000259" key="8">
    <source>
        <dbReference type="PROSITE" id="PS50893"/>
    </source>
</evidence>
<evidence type="ECO:0000259" key="9">
    <source>
        <dbReference type="PROSITE" id="PS50929"/>
    </source>
</evidence>
<dbReference type="InterPro" id="IPR027417">
    <property type="entry name" value="P-loop_NTPase"/>
</dbReference>
<keyword evidence="4 10" id="KW-0067">ATP-binding</keyword>
<keyword evidence="3" id="KW-0547">Nucleotide-binding</keyword>
<proteinExistence type="predicted"/>
<dbReference type="CDD" id="cd03247">
    <property type="entry name" value="ABCC_cytochrome_bd"/>
    <property type="match status" value="1"/>
</dbReference>
<reference evidence="10 11" key="1">
    <citation type="submission" date="2024-06" db="EMBL/GenBank/DDBJ databases">
        <title>Genomic Encyclopedia of Type Strains, Phase IV (KMG-IV): sequencing the most valuable type-strain genomes for metagenomic binning, comparative biology and taxonomic classification.</title>
        <authorList>
            <person name="Goeker M."/>
        </authorList>
    </citation>
    <scope>NUCLEOTIDE SEQUENCE [LARGE SCALE GENOMIC DNA]</scope>
    <source>
        <strain evidence="10 11">DSM 15349</strain>
    </source>
</reference>
<feature type="transmembrane region" description="Helical" evidence="7">
    <location>
        <begin position="284"/>
        <end position="304"/>
    </location>
</feature>
<dbReference type="PROSITE" id="PS50893">
    <property type="entry name" value="ABC_TRANSPORTER_2"/>
    <property type="match status" value="1"/>
</dbReference>
<evidence type="ECO:0000256" key="6">
    <source>
        <dbReference type="ARBA" id="ARBA00023136"/>
    </source>
</evidence>
<dbReference type="Pfam" id="PF00005">
    <property type="entry name" value="ABC_tran"/>
    <property type="match status" value="1"/>
</dbReference>
<comment type="subcellular location">
    <subcellularLocation>
        <location evidence="1">Cell membrane</location>
        <topology evidence="1">Multi-pass membrane protein</topology>
    </subcellularLocation>
</comment>
<feature type="domain" description="ABC transmembrane type-1" evidence="9">
    <location>
        <begin position="28"/>
        <end position="313"/>
    </location>
</feature>
<dbReference type="SUPFAM" id="SSF52540">
    <property type="entry name" value="P-loop containing nucleoside triphosphate hydrolases"/>
    <property type="match status" value="1"/>
</dbReference>
<name>A0ABV2JLS9_9STRE</name>
<feature type="transmembrane region" description="Helical" evidence="7">
    <location>
        <begin position="58"/>
        <end position="77"/>
    </location>
</feature>
<gene>
    <name evidence="10" type="ORF">ABID27_001502</name>
</gene>
<dbReference type="RefSeq" id="WP_354281321.1">
    <property type="nucleotide sequence ID" value="NZ_JBEPMK010000005.1"/>
</dbReference>
<organism evidence="10 11">
    <name type="scientific">Streptococcus gallinaceus</name>
    <dbReference type="NCBI Taxonomy" id="165758"/>
    <lineage>
        <taxon>Bacteria</taxon>
        <taxon>Bacillati</taxon>
        <taxon>Bacillota</taxon>
        <taxon>Bacilli</taxon>
        <taxon>Lactobacillales</taxon>
        <taxon>Streptococcaceae</taxon>
        <taxon>Streptococcus</taxon>
    </lineage>
</organism>
<dbReference type="PANTHER" id="PTHR43394:SF1">
    <property type="entry name" value="ATP-BINDING CASSETTE SUB-FAMILY B MEMBER 10, MITOCHONDRIAL"/>
    <property type="match status" value="1"/>
</dbReference>
<dbReference type="InterPro" id="IPR014223">
    <property type="entry name" value="ABC_CydC/D"/>
</dbReference>
<evidence type="ECO:0000256" key="4">
    <source>
        <dbReference type="ARBA" id="ARBA00022840"/>
    </source>
</evidence>
<evidence type="ECO:0000313" key="11">
    <source>
        <dbReference type="Proteomes" id="UP001549055"/>
    </source>
</evidence>
<dbReference type="InterPro" id="IPR039421">
    <property type="entry name" value="Type_1_exporter"/>
</dbReference>
<dbReference type="EMBL" id="JBEPMK010000005">
    <property type="protein sequence ID" value="MET3644871.1"/>
    <property type="molecule type" value="Genomic_DNA"/>
</dbReference>
<feature type="transmembrane region" description="Helical" evidence="7">
    <location>
        <begin position="25"/>
        <end position="46"/>
    </location>
</feature>
<feature type="domain" description="ABC transporter" evidence="8">
    <location>
        <begin position="343"/>
        <end position="577"/>
    </location>
</feature>
<dbReference type="SMART" id="SM00382">
    <property type="entry name" value="AAA"/>
    <property type="match status" value="1"/>
</dbReference>
<dbReference type="PANTHER" id="PTHR43394">
    <property type="entry name" value="ATP-DEPENDENT PERMEASE MDL1, MITOCHONDRIAL"/>
    <property type="match status" value="1"/>
</dbReference>
<dbReference type="Gene3D" id="1.20.1560.10">
    <property type="entry name" value="ABC transporter type 1, transmembrane domain"/>
    <property type="match status" value="1"/>
</dbReference>
<keyword evidence="2 7" id="KW-0812">Transmembrane</keyword>
<accession>A0ABV2JLS9</accession>
<sequence length="581" mass="65208">MNKIPLFQELKRDQWVKPFFKQYQFSLVTALILGFLTFFSAAALMFNSGFLISKSASLPVNILLVYIPIVLTRAFGISRPIFRYVERLTSHNWVLRMTSTLRKKLYESLEQDAIFLKRNYRLGDIMGLLAEDINHLQNLYLRTIFPTLIAWLLYLFVVIGLGFFSVWFALFILLYLGILIFVFPLWSVLVNGARQKQEKVLKNHLYIDLTDNVLGVSDWIFSQRGQEYVALHQSSEDDLLAVQKKMRHFNNRRTFLFELGFGVLGLLTLVWSSQEFVGNHGGQANWIAAFVLAVFPLAEAFSGLSTAAQETNTYADSIHRLNNLPEVNPVARAAQPPQAPFDIAVDGLHFRYASDQKEVLKGLDLQIPAGQKLAILGRSGSGKSTLATLLRGDLRPSAGHILLGGVEVSSLEETISDYIGVIQQAPYLFNTSILNNVRLGNEAASEEEVWQVLERVGLKEMVAVLPLGLQTMVDEAGLRFSGGERHRLALARILLKETPIIILDEPTVGLDPITEKALISTFMEELEGKTLIWITHHLKGIEAVDRVIFIEDGQLEMSGSPAELASSNERYQLLKAIDDGE</sequence>
<feature type="transmembrane region" description="Helical" evidence="7">
    <location>
        <begin position="167"/>
        <end position="189"/>
    </location>
</feature>
<keyword evidence="11" id="KW-1185">Reference proteome</keyword>
<keyword evidence="6 7" id="KW-0472">Membrane</keyword>
<evidence type="ECO:0000256" key="2">
    <source>
        <dbReference type="ARBA" id="ARBA00022692"/>
    </source>
</evidence>
<keyword evidence="5 7" id="KW-1133">Transmembrane helix</keyword>